<dbReference type="GO" id="GO:0046872">
    <property type="term" value="F:metal ion binding"/>
    <property type="evidence" value="ECO:0007669"/>
    <property type="project" value="UniProtKB-KW"/>
</dbReference>
<protein>
    <submittedName>
        <fullName evidence="10">Uncharacterized protein LOC116218259</fullName>
    </submittedName>
</protein>
<dbReference type="GO" id="GO:0005634">
    <property type="term" value="C:nucleus"/>
    <property type="evidence" value="ECO:0007669"/>
    <property type="project" value="UniProtKB-SubCell"/>
</dbReference>
<evidence type="ECO:0000256" key="7">
    <source>
        <dbReference type="ARBA" id="ARBA00023242"/>
    </source>
</evidence>
<evidence type="ECO:0000313" key="9">
    <source>
        <dbReference type="Proteomes" id="UP000515152"/>
    </source>
</evidence>
<accession>A0A6P8EGB5</accession>
<dbReference type="GeneID" id="116218259"/>
<sequence>MPVPRKDDWRAIADGFLHKWDFPNCVGSFDGKHVVIQAPSNSGSLHFNYKHTFSIVLLAVVDADNLFRMVDVGGYGRNSDGGTLFNSPFGEALRDGTLDLPEDRVITGAEHRGPLPHVFVGDEAFPLRLNMMQPFPGTNLATDRRNFNYRLSRARMVVECTFGILSSQWRIYRRVLAVSAAKAEACVKATVILHNFIRLPRPSGATDMSELSEEGSVGLQDAPRVGSNNAARAAIRVRETFSAHFSAEGALSGQL</sequence>
<evidence type="ECO:0000256" key="6">
    <source>
        <dbReference type="ARBA" id="ARBA00022801"/>
    </source>
</evidence>
<dbReference type="KEGG" id="char:116218259"/>
<comment type="subcellular location">
    <subcellularLocation>
        <location evidence="2">Nucleus</location>
    </subcellularLocation>
</comment>
<dbReference type="InterPro" id="IPR045249">
    <property type="entry name" value="HARBI1-like"/>
</dbReference>
<keyword evidence="9" id="KW-1185">Reference proteome</keyword>
<comment type="similarity">
    <text evidence="3">Belongs to the HARBI1 family.</text>
</comment>
<keyword evidence="5" id="KW-0479">Metal-binding</keyword>
<dbReference type="RefSeq" id="XP_031415038.1">
    <property type="nucleotide sequence ID" value="XM_031559178.2"/>
</dbReference>
<dbReference type="Pfam" id="PF13359">
    <property type="entry name" value="DDE_Tnp_4"/>
    <property type="match status" value="1"/>
</dbReference>
<dbReference type="GO" id="GO:0016787">
    <property type="term" value="F:hydrolase activity"/>
    <property type="evidence" value="ECO:0007669"/>
    <property type="project" value="UniProtKB-KW"/>
</dbReference>
<evidence type="ECO:0000256" key="4">
    <source>
        <dbReference type="ARBA" id="ARBA00022722"/>
    </source>
</evidence>
<dbReference type="AlphaFoldDB" id="A0A6P8EGB5"/>
<dbReference type="PANTHER" id="PTHR22930:SF279">
    <property type="entry name" value="SIMILAR TO ENSANGP00000010363"/>
    <property type="match status" value="1"/>
</dbReference>
<proteinExistence type="inferred from homology"/>
<gene>
    <name evidence="10" type="primary">LOC116218259</name>
</gene>
<evidence type="ECO:0000313" key="10">
    <source>
        <dbReference type="RefSeq" id="XP_031415038.1"/>
    </source>
</evidence>
<evidence type="ECO:0000256" key="5">
    <source>
        <dbReference type="ARBA" id="ARBA00022723"/>
    </source>
</evidence>
<keyword evidence="4" id="KW-0540">Nuclease</keyword>
<dbReference type="PANTHER" id="PTHR22930">
    <property type="match status" value="1"/>
</dbReference>
<evidence type="ECO:0000256" key="2">
    <source>
        <dbReference type="ARBA" id="ARBA00004123"/>
    </source>
</evidence>
<dbReference type="InterPro" id="IPR027806">
    <property type="entry name" value="HARBI1_dom"/>
</dbReference>
<evidence type="ECO:0000259" key="8">
    <source>
        <dbReference type="Pfam" id="PF13359"/>
    </source>
</evidence>
<dbReference type="GO" id="GO:0004518">
    <property type="term" value="F:nuclease activity"/>
    <property type="evidence" value="ECO:0007669"/>
    <property type="project" value="UniProtKB-KW"/>
</dbReference>
<organism evidence="9 10">
    <name type="scientific">Clupea harengus</name>
    <name type="common">Atlantic herring</name>
    <dbReference type="NCBI Taxonomy" id="7950"/>
    <lineage>
        <taxon>Eukaryota</taxon>
        <taxon>Metazoa</taxon>
        <taxon>Chordata</taxon>
        <taxon>Craniata</taxon>
        <taxon>Vertebrata</taxon>
        <taxon>Euteleostomi</taxon>
        <taxon>Actinopterygii</taxon>
        <taxon>Neopterygii</taxon>
        <taxon>Teleostei</taxon>
        <taxon>Clupei</taxon>
        <taxon>Clupeiformes</taxon>
        <taxon>Clupeoidei</taxon>
        <taxon>Clupeidae</taxon>
        <taxon>Clupea</taxon>
    </lineage>
</organism>
<dbReference type="Proteomes" id="UP000515152">
    <property type="component" value="Chromosome 21"/>
</dbReference>
<keyword evidence="6" id="KW-0378">Hydrolase</keyword>
<reference evidence="10" key="1">
    <citation type="submission" date="2025-08" db="UniProtKB">
        <authorList>
            <consortium name="RefSeq"/>
        </authorList>
    </citation>
    <scope>IDENTIFICATION</scope>
</reference>
<comment type="cofactor">
    <cofactor evidence="1">
        <name>a divalent metal cation</name>
        <dbReference type="ChEBI" id="CHEBI:60240"/>
    </cofactor>
</comment>
<dbReference type="OrthoDB" id="10061326at2759"/>
<keyword evidence="7" id="KW-0539">Nucleus</keyword>
<evidence type="ECO:0000256" key="1">
    <source>
        <dbReference type="ARBA" id="ARBA00001968"/>
    </source>
</evidence>
<feature type="domain" description="DDE Tnp4" evidence="8">
    <location>
        <begin position="30"/>
        <end position="195"/>
    </location>
</feature>
<evidence type="ECO:0000256" key="3">
    <source>
        <dbReference type="ARBA" id="ARBA00006958"/>
    </source>
</evidence>
<name>A0A6P8EGB5_CLUHA</name>